<evidence type="ECO:0000256" key="9">
    <source>
        <dbReference type="HAMAP-Rule" id="MF_03100"/>
    </source>
</evidence>
<name>A0A1E4SWY9_9ASCO</name>
<dbReference type="Proteomes" id="UP000094801">
    <property type="component" value="Unassembled WGS sequence"/>
</dbReference>
<dbReference type="InterPro" id="IPR035901">
    <property type="entry name" value="GIY-YIG_endonuc_sf"/>
</dbReference>
<evidence type="ECO:0000259" key="10">
    <source>
        <dbReference type="PROSITE" id="PS50164"/>
    </source>
</evidence>
<evidence type="ECO:0000313" key="11">
    <source>
        <dbReference type="EMBL" id="ODV83994.1"/>
    </source>
</evidence>
<dbReference type="SMART" id="SM00465">
    <property type="entry name" value="GIYc"/>
    <property type="match status" value="1"/>
</dbReference>
<dbReference type="InterPro" id="IPR000305">
    <property type="entry name" value="GIY-YIG_endonuc"/>
</dbReference>
<dbReference type="GO" id="GO:0033557">
    <property type="term" value="C:Slx1-Slx4 complex"/>
    <property type="evidence" value="ECO:0007669"/>
    <property type="project" value="UniProtKB-UniRule"/>
</dbReference>
<evidence type="ECO:0000256" key="6">
    <source>
        <dbReference type="ARBA" id="ARBA00023172"/>
    </source>
</evidence>
<dbReference type="AlphaFoldDB" id="A0A1E4SWY9"/>
<dbReference type="HAMAP" id="MF_03100">
    <property type="entry name" value="Endonuc_su_Slx1"/>
    <property type="match status" value="1"/>
</dbReference>
<reference evidence="12" key="1">
    <citation type="submission" date="2016-04" db="EMBL/GenBank/DDBJ databases">
        <title>Comparative genomics of biotechnologically important yeasts.</title>
        <authorList>
            <consortium name="DOE Joint Genome Institute"/>
            <person name="Riley R."/>
            <person name="Haridas S."/>
            <person name="Wolfe K.H."/>
            <person name="Lopes M.R."/>
            <person name="Hittinger C.T."/>
            <person name="Goker M."/>
            <person name="Salamov A."/>
            <person name="Wisecaver J."/>
            <person name="Long T.M."/>
            <person name="Aerts A.L."/>
            <person name="Barry K."/>
            <person name="Choi C."/>
            <person name="Clum A."/>
            <person name="Coughlan A.Y."/>
            <person name="Deshpande S."/>
            <person name="Douglass A.P."/>
            <person name="Hanson S.J."/>
            <person name="Klenk H.-P."/>
            <person name="Labutti K."/>
            <person name="Lapidus A."/>
            <person name="Lindquist E."/>
            <person name="Lipzen A."/>
            <person name="Meier-Kolthoff J.P."/>
            <person name="Ohm R.A."/>
            <person name="Otillar R.P."/>
            <person name="Pangilinan J."/>
            <person name="Peng Y."/>
            <person name="Rokas A."/>
            <person name="Rosa C.A."/>
            <person name="Scheuner C."/>
            <person name="Sibirny A.A."/>
            <person name="Slot J.C."/>
            <person name="Stielow J.B."/>
            <person name="Sun H."/>
            <person name="Kurtzman C.P."/>
            <person name="Blackwell M."/>
            <person name="Grigoriev I.V."/>
            <person name="Jeffries T.W."/>
        </authorList>
    </citation>
    <scope>NUCLEOTIDE SEQUENCE [LARGE SCALE GENOMIC DNA]</scope>
    <source>
        <strain evidence="12">NRRL YB-2248</strain>
    </source>
</reference>
<gene>
    <name evidence="11" type="ORF">CANARDRAFT_224448</name>
</gene>
<keyword evidence="4" id="KW-0862">Zinc</keyword>
<evidence type="ECO:0000256" key="2">
    <source>
        <dbReference type="ARBA" id="ARBA00022759"/>
    </source>
</evidence>
<dbReference type="PROSITE" id="PS50164">
    <property type="entry name" value="GIY_YIG"/>
    <property type="match status" value="1"/>
</dbReference>
<keyword evidence="1 9" id="KW-0540">Nuclease</keyword>
<evidence type="ECO:0000256" key="3">
    <source>
        <dbReference type="ARBA" id="ARBA00022763"/>
    </source>
</evidence>
<dbReference type="EMBL" id="KV453859">
    <property type="protein sequence ID" value="ODV83994.1"/>
    <property type="molecule type" value="Genomic_DNA"/>
</dbReference>
<proteinExistence type="inferred from homology"/>
<organism evidence="11 12">
    <name type="scientific">[Candida] arabinofermentans NRRL YB-2248</name>
    <dbReference type="NCBI Taxonomy" id="983967"/>
    <lineage>
        <taxon>Eukaryota</taxon>
        <taxon>Fungi</taxon>
        <taxon>Dikarya</taxon>
        <taxon>Ascomycota</taxon>
        <taxon>Saccharomycotina</taxon>
        <taxon>Pichiomycetes</taxon>
        <taxon>Pichiales</taxon>
        <taxon>Pichiaceae</taxon>
        <taxon>Ogataea</taxon>
        <taxon>Ogataea/Candida clade</taxon>
    </lineage>
</organism>
<keyword evidence="6 9" id="KW-0233">DNA recombination</keyword>
<keyword evidence="7 9" id="KW-0234">DNA repair</keyword>
<keyword evidence="5 9" id="KW-0378">Hydrolase</keyword>
<dbReference type="PANTHER" id="PTHR20208:SF10">
    <property type="entry name" value="STRUCTURE-SPECIFIC ENDONUCLEASE SUBUNIT SLX1"/>
    <property type="match status" value="1"/>
</dbReference>
<evidence type="ECO:0000313" key="12">
    <source>
        <dbReference type="Proteomes" id="UP000094801"/>
    </source>
</evidence>
<evidence type="ECO:0000256" key="7">
    <source>
        <dbReference type="ARBA" id="ARBA00023204"/>
    </source>
</evidence>
<protein>
    <recommendedName>
        <fullName evidence="10">GIY-YIG domain-containing protein</fullName>
    </recommendedName>
</protein>
<evidence type="ECO:0000256" key="1">
    <source>
        <dbReference type="ARBA" id="ARBA00022722"/>
    </source>
</evidence>
<keyword evidence="12" id="KW-1185">Reference proteome</keyword>
<dbReference type="InterPro" id="IPR048749">
    <property type="entry name" value="SLX1_C"/>
</dbReference>
<dbReference type="GO" id="GO:0017108">
    <property type="term" value="F:5'-flap endonuclease activity"/>
    <property type="evidence" value="ECO:0007669"/>
    <property type="project" value="InterPro"/>
</dbReference>
<dbReference type="InterPro" id="IPR013083">
    <property type="entry name" value="Znf_RING/FYVE/PHD"/>
</dbReference>
<dbReference type="CDD" id="cd10455">
    <property type="entry name" value="GIY-YIG_SLX1"/>
    <property type="match status" value="1"/>
</dbReference>
<comment type="subunit">
    <text evidence="9">Forms a heterodimer with SLX4.</text>
</comment>
<comment type="similarity">
    <text evidence="9">Belongs to the SLX1 family.</text>
</comment>
<comment type="function">
    <text evidence="9">Catalytic subunit of the SLX1-SLX4 structure-specific endonuclease that resolves DNA secondary structures generated during DNA repair and recombination. Has endonuclease activity towards branched DNA substrates, introducing single-strand cuts in duplex DNA close to junctions with ss-DNA.</text>
</comment>
<dbReference type="GO" id="GO:0008270">
    <property type="term" value="F:zinc ion binding"/>
    <property type="evidence" value="ECO:0007669"/>
    <property type="project" value="UniProtKB-KW"/>
</dbReference>
<dbReference type="InterPro" id="IPR027520">
    <property type="entry name" value="Slx1"/>
</dbReference>
<evidence type="ECO:0000256" key="8">
    <source>
        <dbReference type="ARBA" id="ARBA00023242"/>
    </source>
</evidence>
<sequence length="288" mass="33189">MSSVYPKFYCVYLLNSISKKNSYYIGSTPDPYRRLRQHNGILSVGGAYKTKKKGYRPWNCIMLVYGFPSKISALQFEHAWQHSYQTRHINDVDRLSKSKSSGTGIHYKIGNLKLLLNSNSFKRLGLKVCVFDNGIYNIWMNNKFKINVPDTIIINTNFNLTQSVSDEVEGNHLQLRDFVNDLHSKEDEYFERSLSVLCGDSIKAKCTICNEPIERNQMASSCYFKDCNTSYHLNCWGDHIVTSMEKDDDGDGLAHLIPITGKCTRCNRINWWNNIVKNSYNVLNKMNS</sequence>
<keyword evidence="8 9" id="KW-0539">Nucleus</keyword>
<dbReference type="SUPFAM" id="SSF82771">
    <property type="entry name" value="GIY-YIG endonuclease"/>
    <property type="match status" value="1"/>
</dbReference>
<dbReference type="STRING" id="983967.A0A1E4SWY9"/>
<dbReference type="Pfam" id="PF21202">
    <property type="entry name" value="SLX1_C"/>
    <property type="match status" value="1"/>
</dbReference>
<dbReference type="GO" id="GO:0008821">
    <property type="term" value="F:crossover junction DNA endonuclease activity"/>
    <property type="evidence" value="ECO:0007669"/>
    <property type="project" value="TreeGrafter"/>
</dbReference>
<keyword evidence="3 9" id="KW-0227">DNA damage</keyword>
<comment type="cofactor">
    <cofactor evidence="9">
        <name>a divalent metal cation</name>
        <dbReference type="ChEBI" id="CHEBI:60240"/>
    </cofactor>
</comment>
<comment type="caution">
    <text evidence="9">Lacks conserved residue(s) required for the propagation of feature annotation.</text>
</comment>
<evidence type="ECO:0000256" key="4">
    <source>
        <dbReference type="ARBA" id="ARBA00022771"/>
    </source>
</evidence>
<keyword evidence="4" id="KW-0479">Metal-binding</keyword>
<dbReference type="Pfam" id="PF01541">
    <property type="entry name" value="GIY-YIG"/>
    <property type="match status" value="1"/>
</dbReference>
<keyword evidence="4" id="KW-0863">Zinc-finger</keyword>
<dbReference type="PANTHER" id="PTHR20208">
    <property type="entry name" value="STRUCTURE-SPECIFIC ENDONUCLEASE SUBUNIT SLX1"/>
    <property type="match status" value="1"/>
</dbReference>
<dbReference type="FunFam" id="3.40.1440.10:FF:000006">
    <property type="entry name" value="Structure-specific endonuclease subunit SLX1"/>
    <property type="match status" value="1"/>
</dbReference>
<dbReference type="InterPro" id="IPR050381">
    <property type="entry name" value="SLX1_endonuclease"/>
</dbReference>
<evidence type="ECO:0000256" key="5">
    <source>
        <dbReference type="ARBA" id="ARBA00022801"/>
    </source>
</evidence>
<keyword evidence="2 9" id="KW-0255">Endonuclease</keyword>
<dbReference type="OrthoDB" id="24645at2759"/>
<accession>A0A1E4SWY9</accession>
<feature type="domain" description="GIY-YIG" evidence="10">
    <location>
        <begin position="7"/>
        <end position="90"/>
    </location>
</feature>
<dbReference type="Gene3D" id="3.30.40.10">
    <property type="entry name" value="Zinc/RING finger domain, C3HC4 (zinc finger)"/>
    <property type="match status" value="1"/>
</dbReference>
<comment type="subcellular location">
    <subcellularLocation>
        <location evidence="9">Nucleus</location>
    </subcellularLocation>
</comment>
<dbReference type="GO" id="GO:0000724">
    <property type="term" value="P:double-strand break repair via homologous recombination"/>
    <property type="evidence" value="ECO:0007669"/>
    <property type="project" value="TreeGrafter"/>
</dbReference>
<dbReference type="Gene3D" id="3.40.1440.10">
    <property type="entry name" value="GIY-YIG endonuclease"/>
    <property type="match status" value="1"/>
</dbReference>